<keyword evidence="3" id="KW-1185">Reference proteome</keyword>
<dbReference type="EMBL" id="KB320479">
    <property type="protein sequence ID" value="ELW70938.1"/>
    <property type="molecule type" value="Genomic_DNA"/>
</dbReference>
<dbReference type="InParanoid" id="L9L7R3"/>
<reference evidence="3" key="1">
    <citation type="submission" date="2012-07" db="EMBL/GenBank/DDBJ databases">
        <title>Genome of the Chinese tree shrew, a rising model animal genetically related to primates.</title>
        <authorList>
            <person name="Zhang G."/>
            <person name="Fan Y."/>
            <person name="Yao Y."/>
            <person name="Huang Z."/>
        </authorList>
    </citation>
    <scope>NUCLEOTIDE SEQUENCE [LARGE SCALE GENOMIC DNA]</scope>
</reference>
<evidence type="ECO:0000313" key="2">
    <source>
        <dbReference type="EMBL" id="ELW70938.1"/>
    </source>
</evidence>
<dbReference type="AlphaFoldDB" id="L9L7R3"/>
<evidence type="ECO:0000256" key="1">
    <source>
        <dbReference type="SAM" id="MobiDB-lite"/>
    </source>
</evidence>
<evidence type="ECO:0000313" key="3">
    <source>
        <dbReference type="Proteomes" id="UP000011518"/>
    </source>
</evidence>
<accession>L9L7R3</accession>
<protein>
    <submittedName>
        <fullName evidence="2">Uncharacterized protein</fullName>
    </submittedName>
</protein>
<name>L9L7R3_TUPCH</name>
<gene>
    <name evidence="2" type="ORF">TREES_T100010535</name>
</gene>
<proteinExistence type="predicted"/>
<organism evidence="2 3">
    <name type="scientific">Tupaia chinensis</name>
    <name type="common">Chinese tree shrew</name>
    <name type="synonym">Tupaia belangeri chinensis</name>
    <dbReference type="NCBI Taxonomy" id="246437"/>
    <lineage>
        <taxon>Eukaryota</taxon>
        <taxon>Metazoa</taxon>
        <taxon>Chordata</taxon>
        <taxon>Craniata</taxon>
        <taxon>Vertebrata</taxon>
        <taxon>Euteleostomi</taxon>
        <taxon>Mammalia</taxon>
        <taxon>Eutheria</taxon>
        <taxon>Euarchontoglires</taxon>
        <taxon>Scandentia</taxon>
        <taxon>Tupaiidae</taxon>
        <taxon>Tupaia</taxon>
    </lineage>
</organism>
<reference evidence="3" key="2">
    <citation type="journal article" date="2013" name="Nat. Commun.">
        <title>Genome of the Chinese tree shrew.</title>
        <authorList>
            <person name="Fan Y."/>
            <person name="Huang Z.Y."/>
            <person name="Cao C.C."/>
            <person name="Chen C.S."/>
            <person name="Chen Y.X."/>
            <person name="Fan D.D."/>
            <person name="He J."/>
            <person name="Hou H.L."/>
            <person name="Hu L."/>
            <person name="Hu X.T."/>
            <person name="Jiang X.T."/>
            <person name="Lai R."/>
            <person name="Lang Y.S."/>
            <person name="Liang B."/>
            <person name="Liao S.G."/>
            <person name="Mu D."/>
            <person name="Ma Y.Y."/>
            <person name="Niu Y.Y."/>
            <person name="Sun X.Q."/>
            <person name="Xia J.Q."/>
            <person name="Xiao J."/>
            <person name="Xiong Z.Q."/>
            <person name="Xu L."/>
            <person name="Yang L."/>
            <person name="Zhang Y."/>
            <person name="Zhao W."/>
            <person name="Zhao X.D."/>
            <person name="Zheng Y.T."/>
            <person name="Zhou J.M."/>
            <person name="Zhu Y.B."/>
            <person name="Zhang G.J."/>
            <person name="Wang J."/>
            <person name="Yao Y.G."/>
        </authorList>
    </citation>
    <scope>NUCLEOTIDE SEQUENCE [LARGE SCALE GENOMIC DNA]</scope>
</reference>
<feature type="compositionally biased region" description="Basic and acidic residues" evidence="1">
    <location>
        <begin position="40"/>
        <end position="49"/>
    </location>
</feature>
<sequence>MLTMATHYADDGQSLRLAIVLYSKPGARGTDIEGSQEGQEIERREDSPQSRRHRETIYFVIQARMGLKLTGGAAGNTGSFSDTLQVRVVVRRVWPGETMKRNQKNGVG</sequence>
<feature type="region of interest" description="Disordered" evidence="1">
    <location>
        <begin position="27"/>
        <end position="53"/>
    </location>
</feature>
<dbReference type="Proteomes" id="UP000011518">
    <property type="component" value="Unassembled WGS sequence"/>
</dbReference>